<dbReference type="GO" id="GO:0009706">
    <property type="term" value="C:chloroplast inner membrane"/>
    <property type="evidence" value="ECO:0007669"/>
    <property type="project" value="UniProtKB-SubCell"/>
</dbReference>
<feature type="transmembrane region" description="Helical" evidence="8">
    <location>
        <begin position="210"/>
        <end position="233"/>
    </location>
</feature>
<dbReference type="OrthoDB" id="1695362at2759"/>
<keyword evidence="4" id="KW-0934">Plastid</keyword>
<feature type="transmembrane region" description="Helical" evidence="8">
    <location>
        <begin position="367"/>
        <end position="386"/>
    </location>
</feature>
<feature type="transmembrane region" description="Helical" evidence="8">
    <location>
        <begin position="153"/>
        <end position="174"/>
    </location>
</feature>
<comment type="similarity">
    <text evidence="2">Belongs to the SLC13A/DASS transporter (TC 2.A.47) family. DIT1 subfamily.</text>
</comment>
<keyword evidence="4" id="KW-1001">Plastid inner membrane</keyword>
<protein>
    <recommendedName>
        <fullName evidence="11">Sodium/sulfate symporter</fullName>
    </recommendedName>
</protein>
<dbReference type="InterPro" id="IPR001898">
    <property type="entry name" value="SLC13A/DASS"/>
</dbReference>
<evidence type="ECO:0000256" key="4">
    <source>
        <dbReference type="ARBA" id="ARBA00022780"/>
    </source>
</evidence>
<organism evidence="10">
    <name type="scientific">Perkinsus marinus (strain ATCC 50983 / TXsc)</name>
    <dbReference type="NCBI Taxonomy" id="423536"/>
    <lineage>
        <taxon>Eukaryota</taxon>
        <taxon>Sar</taxon>
        <taxon>Alveolata</taxon>
        <taxon>Perkinsozoa</taxon>
        <taxon>Perkinsea</taxon>
        <taxon>Perkinsida</taxon>
        <taxon>Perkinsidae</taxon>
        <taxon>Perkinsus</taxon>
    </lineage>
</organism>
<dbReference type="InterPro" id="IPR030676">
    <property type="entry name" value="CitT-rel"/>
</dbReference>
<dbReference type="AlphaFoldDB" id="C5K5B6"/>
<dbReference type="InParanoid" id="C5K5B6"/>
<dbReference type="Proteomes" id="UP000007800">
    <property type="component" value="Unassembled WGS sequence"/>
</dbReference>
<feature type="transmembrane region" description="Helical" evidence="8">
    <location>
        <begin position="330"/>
        <end position="351"/>
    </location>
</feature>
<evidence type="ECO:0000256" key="3">
    <source>
        <dbReference type="ARBA" id="ARBA00022692"/>
    </source>
</evidence>
<keyword evidence="3 8" id="KW-0812">Transmembrane</keyword>
<accession>C5K5B6</accession>
<dbReference type="OMA" id="WATHVAI"/>
<evidence type="ECO:0000256" key="5">
    <source>
        <dbReference type="ARBA" id="ARBA00022989"/>
    </source>
</evidence>
<evidence type="ECO:0000256" key="2">
    <source>
        <dbReference type="ARBA" id="ARBA00007349"/>
    </source>
</evidence>
<proteinExistence type="inferred from homology"/>
<name>C5K5B6_PERM5</name>
<feature type="transmembrane region" description="Helical" evidence="8">
    <location>
        <begin position="406"/>
        <end position="423"/>
    </location>
</feature>
<feature type="transmembrane region" description="Helical" evidence="8">
    <location>
        <begin position="43"/>
        <end position="63"/>
    </location>
</feature>
<feature type="transmembrane region" description="Helical" evidence="8">
    <location>
        <begin position="253"/>
        <end position="278"/>
    </location>
</feature>
<gene>
    <name evidence="9" type="ORF">Pmar_PMAR010284</name>
</gene>
<sequence>MSESHGLEVQVEDTADSPTKPQQTLQSRAKRLVLWHNQKWKGIRLPGVALFLFKYFFLGFAVAPKDVPRDAWWGVTLTACVCMGSAVLPLPLPAFCVFALALAGLSGGMTSEELFSGFGSPDLWFNMFSFMTMRAFTVTGLGKRLGLLVYKYIGFNVLLVAYAICTLELILALFITSPAVRAVGLIMPIMVALLEHGFKSSPQLGTQREVGSYLILVEVTANAFASACWLTGYNDVNHFIANYLDEQGLDVNFNFWATQVAIPVLIAVLLVPLMMYLLHRPKYVRRPNAYDDACQQLRSCGPISCSEVIVALVYVATFALWVAASMSPGFYISDMIIASIGITALLVLGIVESDSAVLEDKRPFRMLIYYGTLLSIIQTAVSKGYWAYPFAGKYVVGWLSGKPVGSSLLLASIVMYFTSYVYTSPLAHTRDFYPPIFESLIQNGVPSHLGSSVLSYVTMARNISPYTSPTNPAYYALGYVTVRQWWFCGIASLALNYLFLISVGFLWWFIIGDW</sequence>
<dbReference type="PANTHER" id="PTHR42826">
    <property type="entry name" value="DICARBOXYLATE TRANSPORTER 2.1, CHLOROPLASTIC"/>
    <property type="match status" value="1"/>
</dbReference>
<keyword evidence="6 8" id="KW-0472">Membrane</keyword>
<keyword evidence="10" id="KW-1185">Reference proteome</keyword>
<dbReference type="EMBL" id="GG670562">
    <property type="protein sequence ID" value="EER20538.1"/>
    <property type="molecule type" value="Genomic_DNA"/>
</dbReference>
<evidence type="ECO:0000256" key="6">
    <source>
        <dbReference type="ARBA" id="ARBA00023136"/>
    </source>
</evidence>
<dbReference type="Pfam" id="PF00939">
    <property type="entry name" value="Na_sulph_symp"/>
    <property type="match status" value="1"/>
</dbReference>
<evidence type="ECO:0008006" key="11">
    <source>
        <dbReference type="Google" id="ProtNLM"/>
    </source>
</evidence>
<feature type="transmembrane region" description="Helical" evidence="8">
    <location>
        <begin position="485"/>
        <end position="510"/>
    </location>
</feature>
<dbReference type="GeneID" id="9054086"/>
<evidence type="ECO:0000256" key="8">
    <source>
        <dbReference type="SAM" id="Phobius"/>
    </source>
</evidence>
<feature type="transmembrane region" description="Helical" evidence="8">
    <location>
        <begin position="75"/>
        <end position="103"/>
    </location>
</feature>
<keyword evidence="5 8" id="KW-1133">Transmembrane helix</keyword>
<evidence type="ECO:0000256" key="7">
    <source>
        <dbReference type="SAM" id="MobiDB-lite"/>
    </source>
</evidence>
<evidence type="ECO:0000313" key="10">
    <source>
        <dbReference type="Proteomes" id="UP000007800"/>
    </source>
</evidence>
<dbReference type="GO" id="GO:0022857">
    <property type="term" value="F:transmembrane transporter activity"/>
    <property type="evidence" value="ECO:0007669"/>
    <property type="project" value="InterPro"/>
</dbReference>
<evidence type="ECO:0000256" key="1">
    <source>
        <dbReference type="ARBA" id="ARBA00004478"/>
    </source>
</evidence>
<evidence type="ECO:0000313" key="9">
    <source>
        <dbReference type="EMBL" id="EER20538.1"/>
    </source>
</evidence>
<feature type="region of interest" description="Disordered" evidence="7">
    <location>
        <begin position="1"/>
        <end position="24"/>
    </location>
</feature>
<dbReference type="RefSeq" id="XP_002788742.1">
    <property type="nucleotide sequence ID" value="XM_002788696.1"/>
</dbReference>
<feature type="transmembrane region" description="Helical" evidence="8">
    <location>
        <begin position="305"/>
        <end position="324"/>
    </location>
</feature>
<comment type="subcellular location">
    <subcellularLocation>
        <location evidence="1">Plastid</location>
        <location evidence="1">Chloroplast inner membrane</location>
        <topology evidence="1">Multi-pass membrane protein</topology>
    </subcellularLocation>
</comment>
<feature type="transmembrane region" description="Helical" evidence="8">
    <location>
        <begin position="180"/>
        <end position="198"/>
    </location>
</feature>
<feature type="transmembrane region" description="Helical" evidence="8">
    <location>
        <begin position="123"/>
        <end position="141"/>
    </location>
</feature>
<reference evidence="9 10" key="1">
    <citation type="submission" date="2008-07" db="EMBL/GenBank/DDBJ databases">
        <authorList>
            <person name="El-Sayed N."/>
            <person name="Caler E."/>
            <person name="Inman J."/>
            <person name="Amedeo P."/>
            <person name="Hass B."/>
            <person name="Wortman J."/>
        </authorList>
    </citation>
    <scope>NUCLEOTIDE SEQUENCE [LARGE SCALE GENOMIC DNA]</scope>
    <source>
        <strain evidence="10">ATCC 50983 / TXsc</strain>
    </source>
</reference>